<dbReference type="Proteomes" id="UP000643279">
    <property type="component" value="Unassembled WGS sequence"/>
</dbReference>
<dbReference type="EMBL" id="BMFW01000039">
    <property type="protein sequence ID" value="GGI01900.1"/>
    <property type="molecule type" value="Genomic_DNA"/>
</dbReference>
<evidence type="ECO:0000313" key="2">
    <source>
        <dbReference type="Proteomes" id="UP000643279"/>
    </source>
</evidence>
<gene>
    <name evidence="1" type="ORF">GCM10007170_42400</name>
</gene>
<protein>
    <submittedName>
        <fullName evidence="1">Uncharacterized protein</fullName>
    </submittedName>
</protein>
<evidence type="ECO:0000313" key="1">
    <source>
        <dbReference type="EMBL" id="GGI01900.1"/>
    </source>
</evidence>
<proteinExistence type="predicted"/>
<organism evidence="1 2">
    <name type="scientific">Arthrobacter liuii</name>
    <dbReference type="NCBI Taxonomy" id="1476996"/>
    <lineage>
        <taxon>Bacteria</taxon>
        <taxon>Bacillati</taxon>
        <taxon>Actinomycetota</taxon>
        <taxon>Actinomycetes</taxon>
        <taxon>Micrococcales</taxon>
        <taxon>Micrococcaceae</taxon>
        <taxon>Arthrobacter</taxon>
    </lineage>
</organism>
<comment type="caution">
    <text evidence="1">The sequence shown here is derived from an EMBL/GenBank/DDBJ whole genome shotgun (WGS) entry which is preliminary data.</text>
</comment>
<accession>A0ABQ2AY38</accession>
<keyword evidence="2" id="KW-1185">Reference proteome</keyword>
<name>A0ABQ2AY38_9MICC</name>
<reference evidence="2" key="1">
    <citation type="journal article" date="2019" name="Int. J. Syst. Evol. Microbiol.">
        <title>The Global Catalogue of Microorganisms (GCM) 10K type strain sequencing project: providing services to taxonomists for standard genome sequencing and annotation.</title>
        <authorList>
            <consortium name="The Broad Institute Genomics Platform"/>
            <consortium name="The Broad Institute Genome Sequencing Center for Infectious Disease"/>
            <person name="Wu L."/>
            <person name="Ma J."/>
        </authorList>
    </citation>
    <scope>NUCLEOTIDE SEQUENCE [LARGE SCALE GENOMIC DNA]</scope>
    <source>
        <strain evidence="2">CGMCC 1.12778</strain>
    </source>
</reference>
<sequence length="53" mass="6025">MKSSVEGLQDANKDAPQIAVPDPLEIQRKLTEWTSDCLLTLRSPVRFTRADWP</sequence>